<dbReference type="GO" id="GO:0005634">
    <property type="term" value="C:nucleus"/>
    <property type="evidence" value="ECO:0007669"/>
    <property type="project" value="UniProtKB-SubCell"/>
</dbReference>
<evidence type="ECO:0000256" key="1">
    <source>
        <dbReference type="ARBA" id="ARBA00004123"/>
    </source>
</evidence>
<dbReference type="InterPro" id="IPR008967">
    <property type="entry name" value="p53-like_TF_DNA-bd_sf"/>
</dbReference>
<dbReference type="EMBL" id="KB110330">
    <property type="protein sequence ID" value="ELK27450.1"/>
    <property type="molecule type" value="Genomic_DNA"/>
</dbReference>
<evidence type="ECO:0000256" key="5">
    <source>
        <dbReference type="ARBA" id="ARBA00023242"/>
    </source>
</evidence>
<evidence type="ECO:0000256" key="3">
    <source>
        <dbReference type="ARBA" id="ARBA00023125"/>
    </source>
</evidence>
<evidence type="ECO:0000256" key="6">
    <source>
        <dbReference type="SAM" id="MobiDB-lite"/>
    </source>
</evidence>
<organism evidence="7 8">
    <name type="scientific">Myotis davidii</name>
    <name type="common">David's myotis</name>
    <dbReference type="NCBI Taxonomy" id="225400"/>
    <lineage>
        <taxon>Eukaryota</taxon>
        <taxon>Metazoa</taxon>
        <taxon>Chordata</taxon>
        <taxon>Craniata</taxon>
        <taxon>Vertebrata</taxon>
        <taxon>Euteleostomi</taxon>
        <taxon>Mammalia</taxon>
        <taxon>Eutheria</taxon>
        <taxon>Laurasiatheria</taxon>
        <taxon>Chiroptera</taxon>
        <taxon>Yangochiroptera</taxon>
        <taxon>Vespertilionidae</taxon>
        <taxon>Myotis</taxon>
    </lineage>
</organism>
<accession>L5LN50</accession>
<gene>
    <name evidence="7" type="ORF">MDA_GLEAN10025644</name>
</gene>
<dbReference type="SUPFAM" id="SSF49417">
    <property type="entry name" value="p53-like transcription factors"/>
    <property type="match status" value="1"/>
</dbReference>
<dbReference type="GO" id="GO:0003700">
    <property type="term" value="F:DNA-binding transcription factor activity"/>
    <property type="evidence" value="ECO:0007669"/>
    <property type="project" value="InterPro"/>
</dbReference>
<keyword evidence="5" id="KW-0539">Nucleus</keyword>
<name>L5LN50_MYODS</name>
<dbReference type="GO" id="GO:0003677">
    <property type="term" value="F:DNA binding"/>
    <property type="evidence" value="ECO:0007669"/>
    <property type="project" value="UniProtKB-KW"/>
</dbReference>
<evidence type="ECO:0000313" key="8">
    <source>
        <dbReference type="Proteomes" id="UP000010556"/>
    </source>
</evidence>
<comment type="subcellular location">
    <subcellularLocation>
        <location evidence="1">Nucleus</location>
    </subcellularLocation>
</comment>
<feature type="compositionally biased region" description="Polar residues" evidence="6">
    <location>
        <begin position="64"/>
        <end position="78"/>
    </location>
</feature>
<feature type="region of interest" description="Disordered" evidence="6">
    <location>
        <begin position="53"/>
        <end position="78"/>
    </location>
</feature>
<evidence type="ECO:0000256" key="2">
    <source>
        <dbReference type="ARBA" id="ARBA00023015"/>
    </source>
</evidence>
<dbReference type="Gene3D" id="2.60.40.630">
    <property type="entry name" value="STAT transcription factor, DNA-binding domain"/>
    <property type="match status" value="1"/>
</dbReference>
<proteinExistence type="predicted"/>
<sequence>MLNAGAACPLVVSALSQEEPCSARSRAHNWRAQQQWREPLSPLQQHSRWFQANAQALQRERPSGSGSSQPYAHVETTASSELDMKASKLLLSVYPVPPSSVGDRLLLLGLPGNANLCFAGSHSSFVVERQPCMPTHPQRPLVLKTGVQFTVKLR</sequence>
<keyword evidence="4" id="KW-0804">Transcription</keyword>
<dbReference type="Proteomes" id="UP000010556">
    <property type="component" value="Unassembled WGS sequence"/>
</dbReference>
<dbReference type="InterPro" id="IPR012345">
    <property type="entry name" value="STAT_TF_DNA-bd_N"/>
</dbReference>
<reference evidence="8" key="1">
    <citation type="journal article" date="2013" name="Science">
        <title>Comparative analysis of bat genomes provides insight into the evolution of flight and immunity.</title>
        <authorList>
            <person name="Zhang G."/>
            <person name="Cowled C."/>
            <person name="Shi Z."/>
            <person name="Huang Z."/>
            <person name="Bishop-Lilly K.A."/>
            <person name="Fang X."/>
            <person name="Wynne J.W."/>
            <person name="Xiong Z."/>
            <person name="Baker M.L."/>
            <person name="Zhao W."/>
            <person name="Tachedjian M."/>
            <person name="Zhu Y."/>
            <person name="Zhou P."/>
            <person name="Jiang X."/>
            <person name="Ng J."/>
            <person name="Yang L."/>
            <person name="Wu L."/>
            <person name="Xiao J."/>
            <person name="Feng Y."/>
            <person name="Chen Y."/>
            <person name="Sun X."/>
            <person name="Zhang Y."/>
            <person name="Marsh G.A."/>
            <person name="Crameri G."/>
            <person name="Broder C.C."/>
            <person name="Frey K.G."/>
            <person name="Wang L.F."/>
            <person name="Wang J."/>
        </authorList>
    </citation>
    <scope>NUCLEOTIDE SEQUENCE [LARGE SCALE GENOMIC DNA]</scope>
</reference>
<keyword evidence="2" id="KW-0805">Transcription regulation</keyword>
<dbReference type="AlphaFoldDB" id="L5LN50"/>
<keyword evidence="3" id="KW-0238">DNA-binding</keyword>
<evidence type="ECO:0000313" key="7">
    <source>
        <dbReference type="EMBL" id="ELK27450.1"/>
    </source>
</evidence>
<keyword evidence="8" id="KW-1185">Reference proteome</keyword>
<protein>
    <submittedName>
        <fullName evidence="7">Signal transducer and activator of transcription 1</fullName>
    </submittedName>
</protein>
<evidence type="ECO:0000256" key="4">
    <source>
        <dbReference type="ARBA" id="ARBA00023163"/>
    </source>
</evidence>